<evidence type="ECO:0000313" key="6">
    <source>
        <dbReference type="Proteomes" id="UP001318860"/>
    </source>
</evidence>
<dbReference type="PROSITE" id="PS51183">
    <property type="entry name" value="JMJN"/>
    <property type="match status" value="1"/>
</dbReference>
<dbReference type="SUPFAM" id="SSF51197">
    <property type="entry name" value="Clavaminate synthase-like"/>
    <property type="match status" value="1"/>
</dbReference>
<feature type="domain" description="JmjN" evidence="3">
    <location>
        <begin position="141"/>
        <end position="182"/>
    </location>
</feature>
<dbReference type="Proteomes" id="UP001318860">
    <property type="component" value="Unassembled WGS sequence"/>
</dbReference>
<proteinExistence type="predicted"/>
<reference evidence="5 6" key="1">
    <citation type="journal article" date="2021" name="Comput. Struct. Biotechnol. J.">
        <title>De novo genome assembly of the potent medicinal plant Rehmannia glutinosa using nanopore technology.</title>
        <authorList>
            <person name="Ma L."/>
            <person name="Dong C."/>
            <person name="Song C."/>
            <person name="Wang X."/>
            <person name="Zheng X."/>
            <person name="Niu Y."/>
            <person name="Chen S."/>
            <person name="Feng W."/>
        </authorList>
    </citation>
    <scope>NUCLEOTIDE SEQUENCE [LARGE SCALE GENOMIC DNA]</scope>
    <source>
        <strain evidence="5">DH-2019</strain>
    </source>
</reference>
<dbReference type="EMBL" id="JABTTQ020000102">
    <property type="protein sequence ID" value="KAK6141657.1"/>
    <property type="molecule type" value="Genomic_DNA"/>
</dbReference>
<accession>A0ABR0W5W8</accession>
<dbReference type="PROSITE" id="PS51184">
    <property type="entry name" value="JMJC"/>
    <property type="match status" value="1"/>
</dbReference>
<evidence type="ECO:0008006" key="7">
    <source>
        <dbReference type="Google" id="ProtNLM"/>
    </source>
</evidence>
<protein>
    <recommendedName>
        <fullName evidence="7">Lysine-specific demethylase JMJ16</fullName>
    </recommendedName>
</protein>
<organism evidence="5 6">
    <name type="scientific">Rehmannia glutinosa</name>
    <name type="common">Chinese foxglove</name>
    <dbReference type="NCBI Taxonomy" id="99300"/>
    <lineage>
        <taxon>Eukaryota</taxon>
        <taxon>Viridiplantae</taxon>
        <taxon>Streptophyta</taxon>
        <taxon>Embryophyta</taxon>
        <taxon>Tracheophyta</taxon>
        <taxon>Spermatophyta</taxon>
        <taxon>Magnoliopsida</taxon>
        <taxon>eudicotyledons</taxon>
        <taxon>Gunneridae</taxon>
        <taxon>Pentapetalae</taxon>
        <taxon>asterids</taxon>
        <taxon>lamiids</taxon>
        <taxon>Lamiales</taxon>
        <taxon>Orobanchaceae</taxon>
        <taxon>Rehmannieae</taxon>
        <taxon>Rehmannia</taxon>
    </lineage>
</organism>
<dbReference type="Pfam" id="PF02928">
    <property type="entry name" value="zf-C5HC2"/>
    <property type="match status" value="1"/>
</dbReference>
<evidence type="ECO:0000259" key="3">
    <source>
        <dbReference type="PROSITE" id="PS51183"/>
    </source>
</evidence>
<evidence type="ECO:0000256" key="1">
    <source>
        <dbReference type="ARBA" id="ARBA00004123"/>
    </source>
</evidence>
<keyword evidence="6" id="KW-1185">Reference proteome</keyword>
<sequence length="776" mass="86650">MGIKRSIRCVTNNTEEDLSVPPGFVSLTSFTLKRTMTGQETADPMAVDREFKSGSVGAPLNNVDIEKFKASFMRKPWICDGQFDRVPQKCDSEQTEFDMKDPVSASLPKGVIWGCANCHDCVKVTARWHPEESCLPVLDDAPVFRPTKEEFKDTLKYIAKIRPRAEKYGICRIVPPPSWRPPCLLEDKKTWEASKFSTHVQKIDGLQNLYLKRKLSRLHEPMESNMPKVATSVKLESCDEGVADSEEAKSIAMISEFEYGPEFTLKSFKKCADDFKTQYFCDNGKVIDLDVSVNAVQDKRGPLIARVEGEYWRIIEKPSEELEVLYGTNFGSQTLGSGFPVTANPAKNMAKYSEYVGSGWNLNNIPKLSGSLLPFGCNNSSAISAPQLFIGMCFASQCWKQRNEDHHLYSLSYLHLGDTKVCYGIPGRYCFKFVEIVKKLYPQLSKHPKLLHELVSQLSPSMLVSEGIPVYRCVQNPLEFVVIFPGAYHSEFSCGFNCSESVCFAPFDWLPHGQNIVELYAEYRLKTSISHDGLLFGAAMEAVSALWESFANKSNSVSSQLWTNACGKDGILTRALKSRVKNESIRRKHLCNPALSSASDKFDIATKLECSVCLYDLYLSAVGCSCSPNIYSCLRHAKQLCSCPWVSKRFFFRYGITELNLLVEALEGNLKALHSWAKRKVRPDALQQLNPCNKGLTALMSERNNVMMPPSAINNGASKENGAMKFTFRSPNTSLQNGVHHSASGLSAQPSGRQNVVISPVRNVVVLLSDDEDEPP</sequence>
<dbReference type="SMART" id="SM00545">
    <property type="entry name" value="JmjN"/>
    <property type="match status" value="1"/>
</dbReference>
<dbReference type="PANTHER" id="PTHR10694:SF113">
    <property type="entry name" value="PROTEIN JUMONJI"/>
    <property type="match status" value="1"/>
</dbReference>
<dbReference type="Pfam" id="PF02375">
    <property type="entry name" value="JmjN"/>
    <property type="match status" value="1"/>
</dbReference>
<evidence type="ECO:0000313" key="5">
    <source>
        <dbReference type="EMBL" id="KAK6141657.1"/>
    </source>
</evidence>
<dbReference type="SMART" id="SM00558">
    <property type="entry name" value="JmjC"/>
    <property type="match status" value="1"/>
</dbReference>
<gene>
    <name evidence="5" type="ORF">DH2020_024599</name>
</gene>
<dbReference type="InterPro" id="IPR003349">
    <property type="entry name" value="JmjN"/>
</dbReference>
<comment type="caution">
    <text evidence="5">The sequence shown here is derived from an EMBL/GenBank/DDBJ whole genome shotgun (WGS) entry which is preliminary data.</text>
</comment>
<dbReference type="PANTHER" id="PTHR10694">
    <property type="entry name" value="LYSINE-SPECIFIC DEMETHYLASE"/>
    <property type="match status" value="1"/>
</dbReference>
<name>A0ABR0W5W8_REHGL</name>
<evidence type="ECO:0000256" key="2">
    <source>
        <dbReference type="ARBA" id="ARBA00023242"/>
    </source>
</evidence>
<dbReference type="Gene3D" id="2.60.120.650">
    <property type="entry name" value="Cupin"/>
    <property type="match status" value="1"/>
</dbReference>
<feature type="domain" description="JmjC" evidence="4">
    <location>
        <begin position="354"/>
        <end position="521"/>
    </location>
</feature>
<dbReference type="Pfam" id="PF02373">
    <property type="entry name" value="JmjC"/>
    <property type="match status" value="1"/>
</dbReference>
<dbReference type="InterPro" id="IPR003347">
    <property type="entry name" value="JmjC_dom"/>
</dbReference>
<evidence type="ECO:0000259" key="4">
    <source>
        <dbReference type="PROSITE" id="PS51184"/>
    </source>
</evidence>
<comment type="subcellular location">
    <subcellularLocation>
        <location evidence="1">Nucleus</location>
    </subcellularLocation>
</comment>
<keyword evidence="2" id="KW-0539">Nucleus</keyword>
<dbReference type="InterPro" id="IPR004198">
    <property type="entry name" value="Znf_C5HC2"/>
</dbReference>